<name>G8R6Y6_OWEHD</name>
<reference evidence="1 2" key="1">
    <citation type="journal article" date="2012" name="Stand. Genomic Sci.">
        <title>Genome sequence of the orange-pigmented seawater bacterium Owenweeksia hongkongensis type strain (UST20020801(T)).</title>
        <authorList>
            <person name="Riedel T."/>
            <person name="Held B."/>
            <person name="Nolan M."/>
            <person name="Lucas S."/>
            <person name="Lapidus A."/>
            <person name="Tice H."/>
            <person name="Del Rio T.G."/>
            <person name="Cheng J.F."/>
            <person name="Han C."/>
            <person name="Tapia R."/>
            <person name="Goodwin L.A."/>
            <person name="Pitluck S."/>
            <person name="Liolios K."/>
            <person name="Mavromatis K."/>
            <person name="Pagani I."/>
            <person name="Ivanova N."/>
            <person name="Mikhailova N."/>
            <person name="Pati A."/>
            <person name="Chen A."/>
            <person name="Palaniappan K."/>
            <person name="Rohde M."/>
            <person name="Tindall B.J."/>
            <person name="Detter J.C."/>
            <person name="Goker M."/>
            <person name="Woyke T."/>
            <person name="Bristow J."/>
            <person name="Eisen J.A."/>
            <person name="Markowitz V."/>
            <person name="Hugenholtz P."/>
            <person name="Klenk H.P."/>
            <person name="Kyrpides N.C."/>
        </authorList>
    </citation>
    <scope>NUCLEOTIDE SEQUENCE</scope>
    <source>
        <strain evidence="2">DSM 17368 / JCM 12287 / NRRL B-23963</strain>
    </source>
</reference>
<dbReference type="AlphaFoldDB" id="G8R6Y6"/>
<evidence type="ECO:0000313" key="1">
    <source>
        <dbReference type="EMBL" id="AEV32321.1"/>
    </source>
</evidence>
<dbReference type="OrthoDB" id="9799891at2"/>
<protein>
    <submittedName>
        <fullName evidence="1">Conserved hypothetical phage tail region protein</fullName>
    </submittedName>
</protein>
<accession>G8R6Y6</accession>
<dbReference type="InterPro" id="IPR010667">
    <property type="entry name" value="Phage_T4_Gp19"/>
</dbReference>
<evidence type="ECO:0000313" key="2">
    <source>
        <dbReference type="Proteomes" id="UP000005631"/>
    </source>
</evidence>
<dbReference type="NCBIfam" id="TIGR02241">
    <property type="entry name" value="conserved hypothetical phage tail region protein"/>
    <property type="match status" value="1"/>
</dbReference>
<proteinExistence type="predicted"/>
<dbReference type="KEGG" id="oho:Oweho_1322"/>
<gene>
    <name evidence="1" type="ordered locus">Oweho_1322</name>
</gene>
<dbReference type="Proteomes" id="UP000005631">
    <property type="component" value="Chromosome"/>
</dbReference>
<dbReference type="eggNOG" id="ENOG5032T2H">
    <property type="taxonomic scope" value="Bacteria"/>
</dbReference>
<dbReference type="STRING" id="926562.Oweho_1322"/>
<organism evidence="1 2">
    <name type="scientific">Owenweeksia hongkongensis (strain DSM 17368 / CIP 108786 / JCM 12287 / NRRL B-23963 / UST20020801)</name>
    <dbReference type="NCBI Taxonomy" id="926562"/>
    <lineage>
        <taxon>Bacteria</taxon>
        <taxon>Pseudomonadati</taxon>
        <taxon>Bacteroidota</taxon>
        <taxon>Flavobacteriia</taxon>
        <taxon>Flavobacteriales</taxon>
        <taxon>Owenweeksiaceae</taxon>
        <taxon>Owenweeksia</taxon>
    </lineage>
</organism>
<dbReference type="PANTHER" id="PTHR38009">
    <property type="entry name" value="CONSERVED HYPOTHETICAL PHAGE TAIL PROTEIN"/>
    <property type="match status" value="1"/>
</dbReference>
<dbReference type="EMBL" id="CP003156">
    <property type="protein sequence ID" value="AEV32321.1"/>
    <property type="molecule type" value="Genomic_DNA"/>
</dbReference>
<dbReference type="RefSeq" id="WP_014201677.1">
    <property type="nucleotide sequence ID" value="NC_016599.1"/>
</dbReference>
<dbReference type="Pfam" id="PF06841">
    <property type="entry name" value="Phage_T4_gp19"/>
    <property type="match status" value="1"/>
</dbReference>
<dbReference type="GO" id="GO:0005198">
    <property type="term" value="F:structural molecule activity"/>
    <property type="evidence" value="ECO:0007669"/>
    <property type="project" value="InterPro"/>
</dbReference>
<sequence length="152" mass="17190">MAKPKEYYPPVSFYFKLSFQGISGQAEASFKEVSGISMEMGVEEIAEGGVNDFKHRVPTTAKFSNLVLKRGLVTKKSELFQWCQDSIGGGLEQPIKPKIIMVMLLSEKRAPIKSWSFANAWPVKWSISEFDSMKNEVAIESLEFAYNYFTVL</sequence>
<dbReference type="HOGENOM" id="CLU_101335_0_1_10"/>
<keyword evidence="2" id="KW-1185">Reference proteome</keyword>
<dbReference type="PANTHER" id="PTHR38009:SF1">
    <property type="entry name" value="CONSERVED HYPOTHETICAL PHAGE TAIL PROTEIN"/>
    <property type="match status" value="1"/>
</dbReference>
<dbReference type="InterPro" id="IPR011747">
    <property type="entry name" value="CHP02241"/>
</dbReference>